<dbReference type="Gene3D" id="3.40.30.20">
    <property type="match status" value="1"/>
</dbReference>
<dbReference type="PANTHER" id="PTHR43004:SF20">
    <property type="entry name" value="2-MONOOXYGENASE, PUTATIVE (AFU_ORTHOLOGUE AFUA_1G13660)-RELATED"/>
    <property type="match status" value="1"/>
</dbReference>
<gene>
    <name evidence="7" type="ORF">BN869_000014125_1</name>
</gene>
<organism evidence="7">
    <name type="scientific">Bionectria ochroleuca</name>
    <name type="common">Gliocladium roseum</name>
    <dbReference type="NCBI Taxonomy" id="29856"/>
    <lineage>
        <taxon>Eukaryota</taxon>
        <taxon>Fungi</taxon>
        <taxon>Dikarya</taxon>
        <taxon>Ascomycota</taxon>
        <taxon>Pezizomycotina</taxon>
        <taxon>Sordariomycetes</taxon>
        <taxon>Hypocreomycetidae</taxon>
        <taxon>Hypocreales</taxon>
        <taxon>Bionectriaceae</taxon>
        <taxon>Clonostachys</taxon>
    </lineage>
</organism>
<dbReference type="Pfam" id="PF01494">
    <property type="entry name" value="FAD_binding_3"/>
    <property type="match status" value="1"/>
</dbReference>
<sequence length="612" mass="68264">MVENIDLLIVGAGPAGLMAAAWAAVYGIKTKVVDKRTTKIEKGHADGLQSRTIEILHSFGFGDGIYKEANRLQEVCFWNPDGNGVIRRTDRIADTIPKISRFQQSVIHQGRIEQYFLEFVQHPPEVCIDRGVEPAGLEIDKSLIANEDAYPITVTLKRGKEALVDGIGGAEDDSGEESVVGCKYMIGCDGAHSWVREKLGIMMEGAQTESVWGVMDILPITDFPDIRSRCTIHSASAGTIMVIPRERGLVRLYIQLAHLTPARGERFDKSNGSPETIFAAAKRIMAPYDISYNYCEWWTVYQVGQRVANAFAKYDRIFLAGDAVHTHSPKAGQGMNVSMHDSYNLVWKIASVIKRKARPLILSTYATERRAVALQLIEFDRRFSRMFSGRPAKDIADEAGISMEEFKRTFEKGNIFTSGISVKYGTNVLVDSMGKPEVAFRMPFGGLQLGMRFPSSQVACQADATPIQLGDALKSDGLWRLIVFAGEVTQPLAKERLDRLGDALLQPHSFLRRLQQEVTLEPVLVHASSRQSVELFDFPKAFYSKKDGQYDYYRVFADDATYHHGHGNAYSNYGVDKESGCAVLTRPDQYIGWMGEVDDVKGMERYLSAILR</sequence>
<evidence type="ECO:0000256" key="2">
    <source>
        <dbReference type="ARBA" id="ARBA00022630"/>
    </source>
</evidence>
<dbReference type="InterPro" id="IPR036249">
    <property type="entry name" value="Thioredoxin-like_sf"/>
</dbReference>
<proteinExistence type="inferred from homology"/>
<evidence type="ECO:0008006" key="8">
    <source>
        <dbReference type="Google" id="ProtNLM"/>
    </source>
</evidence>
<keyword evidence="3" id="KW-0274">FAD</keyword>
<evidence type="ECO:0000256" key="1">
    <source>
        <dbReference type="ARBA" id="ARBA00007801"/>
    </source>
</evidence>
<accession>A0A0B7KRB4</accession>
<dbReference type="PRINTS" id="PR00420">
    <property type="entry name" value="RNGMNOXGNASE"/>
</dbReference>
<evidence type="ECO:0000313" key="7">
    <source>
        <dbReference type="EMBL" id="CEO58067.1"/>
    </source>
</evidence>
<dbReference type="GO" id="GO:0071949">
    <property type="term" value="F:FAD binding"/>
    <property type="evidence" value="ECO:0007669"/>
    <property type="project" value="InterPro"/>
</dbReference>
<dbReference type="InterPro" id="IPR002938">
    <property type="entry name" value="FAD-bd"/>
</dbReference>
<dbReference type="Gene3D" id="3.50.50.60">
    <property type="entry name" value="FAD/NAD(P)-binding domain"/>
    <property type="match status" value="1"/>
</dbReference>
<dbReference type="Gene3D" id="3.30.9.10">
    <property type="entry name" value="D-Amino Acid Oxidase, subunit A, domain 2"/>
    <property type="match status" value="1"/>
</dbReference>
<feature type="domain" description="FAD-binding" evidence="5">
    <location>
        <begin position="6"/>
        <end position="379"/>
    </location>
</feature>
<dbReference type="InterPro" id="IPR012941">
    <property type="entry name" value="Phe_hydrox_C_dim_dom"/>
</dbReference>
<dbReference type="PANTHER" id="PTHR43004">
    <property type="entry name" value="TRK SYSTEM POTASSIUM UPTAKE PROTEIN"/>
    <property type="match status" value="1"/>
</dbReference>
<dbReference type="InterPro" id="IPR050641">
    <property type="entry name" value="RIFMO-like"/>
</dbReference>
<dbReference type="CDD" id="cd02979">
    <property type="entry name" value="PHOX_C"/>
    <property type="match status" value="1"/>
</dbReference>
<dbReference type="SUPFAM" id="SSF54373">
    <property type="entry name" value="FAD-linked reductases, C-terminal domain"/>
    <property type="match status" value="1"/>
</dbReference>
<evidence type="ECO:0000259" key="6">
    <source>
        <dbReference type="Pfam" id="PF07976"/>
    </source>
</evidence>
<dbReference type="AlphaFoldDB" id="A0A0B7KRB4"/>
<dbReference type="SUPFAM" id="SSF51905">
    <property type="entry name" value="FAD/NAD(P)-binding domain"/>
    <property type="match status" value="1"/>
</dbReference>
<protein>
    <recommendedName>
        <fullName evidence="8">FAD-binding domain-containing protein</fullName>
    </recommendedName>
</protein>
<dbReference type="InterPro" id="IPR036188">
    <property type="entry name" value="FAD/NAD-bd_sf"/>
</dbReference>
<keyword evidence="2" id="KW-0285">Flavoprotein</keyword>
<dbReference type="SUPFAM" id="SSF52833">
    <property type="entry name" value="Thioredoxin-like"/>
    <property type="match status" value="1"/>
</dbReference>
<dbReference type="InterPro" id="IPR038220">
    <property type="entry name" value="PHOX_C_sf"/>
</dbReference>
<comment type="similarity">
    <text evidence="1">Belongs to the PheA/TfdB FAD monooxygenase family.</text>
</comment>
<dbReference type="EMBL" id="CDPU01000283">
    <property type="protein sequence ID" value="CEO58067.1"/>
    <property type="molecule type" value="Genomic_DNA"/>
</dbReference>
<reference evidence="7" key="1">
    <citation type="submission" date="2015-01" db="EMBL/GenBank/DDBJ databases">
        <authorList>
            <person name="Durling Mikael"/>
        </authorList>
    </citation>
    <scope>NUCLEOTIDE SEQUENCE</scope>
</reference>
<evidence type="ECO:0000256" key="3">
    <source>
        <dbReference type="ARBA" id="ARBA00022827"/>
    </source>
</evidence>
<dbReference type="GO" id="GO:0016709">
    <property type="term" value="F:oxidoreductase activity, acting on paired donors, with incorporation or reduction of molecular oxygen, NAD(P)H as one donor, and incorporation of one atom of oxygen"/>
    <property type="evidence" value="ECO:0007669"/>
    <property type="project" value="UniProtKB-ARBA"/>
</dbReference>
<keyword evidence="4" id="KW-0560">Oxidoreductase</keyword>
<evidence type="ECO:0000259" key="5">
    <source>
        <dbReference type="Pfam" id="PF01494"/>
    </source>
</evidence>
<name>A0A0B7KRB4_BIOOC</name>
<evidence type="ECO:0000256" key="4">
    <source>
        <dbReference type="ARBA" id="ARBA00023002"/>
    </source>
</evidence>
<feature type="domain" description="Phenol hydroxylase-like C-terminal dimerisation" evidence="6">
    <location>
        <begin position="422"/>
        <end position="611"/>
    </location>
</feature>
<dbReference type="Pfam" id="PF07976">
    <property type="entry name" value="Phe_hydrox_dim"/>
    <property type="match status" value="1"/>
</dbReference>